<protein>
    <recommendedName>
        <fullName evidence="4">Dirigent protein</fullName>
    </recommendedName>
</protein>
<dbReference type="Proteomes" id="UP000015105">
    <property type="component" value="Chromosome 1D"/>
</dbReference>
<evidence type="ECO:0000256" key="4">
    <source>
        <dbReference type="RuleBase" id="RU363099"/>
    </source>
</evidence>
<dbReference type="InterPro" id="IPR044859">
    <property type="entry name" value="Allene_oxi_cyc_Dirigent"/>
</dbReference>
<dbReference type="Pfam" id="PF03018">
    <property type="entry name" value="Dirigent"/>
    <property type="match status" value="1"/>
</dbReference>
<evidence type="ECO:0000256" key="1">
    <source>
        <dbReference type="ARBA" id="ARBA00010746"/>
    </source>
</evidence>
<dbReference type="STRING" id="200361.A0A452Z601"/>
<comment type="function">
    <text evidence="4">Dirigent proteins impart stereoselectivity on the phenoxy radical-coupling reaction, yielding optically active lignans from two molecules of coniferyl alcohol in the biosynthesis of lignans, flavonolignans, and alkaloids and thus plays a central role in plant secondary metabolism.</text>
</comment>
<evidence type="ECO:0000256" key="3">
    <source>
        <dbReference type="ARBA" id="ARBA00022525"/>
    </source>
</evidence>
<dbReference type="GO" id="GO:0048046">
    <property type="term" value="C:apoplast"/>
    <property type="evidence" value="ECO:0007669"/>
    <property type="project" value="UniProtKB-SubCell"/>
</dbReference>
<reference evidence="5" key="3">
    <citation type="journal article" date="2017" name="Nature">
        <title>Genome sequence of the progenitor of the wheat D genome Aegilops tauschii.</title>
        <authorList>
            <person name="Luo M.C."/>
            <person name="Gu Y.Q."/>
            <person name="Puiu D."/>
            <person name="Wang H."/>
            <person name="Twardziok S.O."/>
            <person name="Deal K.R."/>
            <person name="Huo N."/>
            <person name="Zhu T."/>
            <person name="Wang L."/>
            <person name="Wang Y."/>
            <person name="McGuire P.E."/>
            <person name="Liu S."/>
            <person name="Long H."/>
            <person name="Ramasamy R.K."/>
            <person name="Rodriguez J.C."/>
            <person name="Van S.L."/>
            <person name="Yuan L."/>
            <person name="Wang Z."/>
            <person name="Xia Z."/>
            <person name="Xiao L."/>
            <person name="Anderson O.D."/>
            <person name="Ouyang S."/>
            <person name="Liang Y."/>
            <person name="Zimin A.V."/>
            <person name="Pertea G."/>
            <person name="Qi P."/>
            <person name="Bennetzen J.L."/>
            <person name="Dai X."/>
            <person name="Dawson M.W."/>
            <person name="Muller H.G."/>
            <person name="Kugler K."/>
            <person name="Rivarola-Duarte L."/>
            <person name="Spannagl M."/>
            <person name="Mayer K.F.X."/>
            <person name="Lu F.H."/>
            <person name="Bevan M.W."/>
            <person name="Leroy P."/>
            <person name="Li P."/>
            <person name="You F.M."/>
            <person name="Sun Q."/>
            <person name="Liu Z."/>
            <person name="Lyons E."/>
            <person name="Wicker T."/>
            <person name="Salzberg S.L."/>
            <person name="Devos K.M."/>
            <person name="Dvorak J."/>
        </authorList>
    </citation>
    <scope>NUCLEOTIDE SEQUENCE [LARGE SCALE GENOMIC DNA]</scope>
    <source>
        <strain evidence="5">cv. AL8/78</strain>
    </source>
</reference>
<dbReference type="InterPro" id="IPR004265">
    <property type="entry name" value="Dirigent"/>
</dbReference>
<keyword evidence="6" id="KW-1185">Reference proteome</keyword>
<dbReference type="OMA" id="VLEYHAY"/>
<comment type="subcellular location">
    <subcellularLocation>
        <location evidence="4">Secreted</location>
        <location evidence="4">Extracellular space</location>
        <location evidence="4">Apoplast</location>
    </subcellularLocation>
</comment>
<evidence type="ECO:0000313" key="5">
    <source>
        <dbReference type="EnsemblPlants" id="AET1Gv20642600.1"/>
    </source>
</evidence>
<dbReference type="KEGG" id="ats:109765098"/>
<sequence>MDDGCIQQLSVITTSSRLLMAAPHRASAARPLPLLAPLVALLFLAAATTTATAAADGVPTAAGNGGMTHLHFYFHEIYTAGPNGTTAAVASPPAGAGGSSFGFGSVTVVDDMLREGADPASRLIGRAQGLTAAASLSEVAITTLLNFVFTDGPYNGSTLAMFGRALLGTVMERPIVGGTGAFRMARGYTHSRMVKSADPDNQLVLEYDAYVLH</sequence>
<reference evidence="6" key="2">
    <citation type="journal article" date="2017" name="Nat. Plants">
        <title>The Aegilops tauschii genome reveals multiple impacts of transposons.</title>
        <authorList>
            <person name="Zhao G."/>
            <person name="Zou C."/>
            <person name="Li K."/>
            <person name="Wang K."/>
            <person name="Li T."/>
            <person name="Gao L."/>
            <person name="Zhang X."/>
            <person name="Wang H."/>
            <person name="Yang Z."/>
            <person name="Liu X."/>
            <person name="Jiang W."/>
            <person name="Mao L."/>
            <person name="Kong X."/>
            <person name="Jiao Y."/>
            <person name="Jia J."/>
        </authorList>
    </citation>
    <scope>NUCLEOTIDE SEQUENCE [LARGE SCALE GENOMIC DNA]</scope>
    <source>
        <strain evidence="6">cv. AL8/78</strain>
    </source>
</reference>
<keyword evidence="4" id="KW-0052">Apoplast</keyword>
<name>A0A452Z601_AEGTS</name>
<dbReference type="OrthoDB" id="1928589at2759"/>
<reference evidence="5" key="4">
    <citation type="submission" date="2019-03" db="UniProtKB">
        <authorList>
            <consortium name="EnsemblPlants"/>
        </authorList>
    </citation>
    <scope>IDENTIFICATION</scope>
</reference>
<evidence type="ECO:0000313" key="6">
    <source>
        <dbReference type="Proteomes" id="UP000015105"/>
    </source>
</evidence>
<dbReference type="Gene3D" id="2.40.480.10">
    <property type="entry name" value="Allene oxide cyclase-like"/>
    <property type="match status" value="1"/>
</dbReference>
<dbReference type="GO" id="GO:0009699">
    <property type="term" value="P:phenylpropanoid biosynthetic process"/>
    <property type="evidence" value="ECO:0007669"/>
    <property type="project" value="UniProtKB-ARBA"/>
</dbReference>
<dbReference type="AlphaFoldDB" id="A0A452Z601"/>
<accession>A0A452Z601</accession>
<comment type="similarity">
    <text evidence="1 4">Belongs to the plant dirigent protein family.</text>
</comment>
<dbReference type="RefSeq" id="XP_020179473.1">
    <property type="nucleotide sequence ID" value="XM_020323884.4"/>
</dbReference>
<reference evidence="5" key="5">
    <citation type="journal article" date="2021" name="G3 (Bethesda)">
        <title>Aegilops tauschii genome assembly Aet v5.0 features greater sequence contiguity and improved annotation.</title>
        <authorList>
            <person name="Wang L."/>
            <person name="Zhu T."/>
            <person name="Rodriguez J.C."/>
            <person name="Deal K.R."/>
            <person name="Dubcovsky J."/>
            <person name="McGuire P.E."/>
            <person name="Lux T."/>
            <person name="Spannagl M."/>
            <person name="Mayer K.F.X."/>
            <person name="Baldrich P."/>
            <person name="Meyers B.C."/>
            <person name="Huo N."/>
            <person name="Gu Y.Q."/>
            <person name="Zhou H."/>
            <person name="Devos K.M."/>
            <person name="Bennetzen J.L."/>
            <person name="Unver T."/>
            <person name="Budak H."/>
            <person name="Gulick P.J."/>
            <person name="Galiba G."/>
            <person name="Kalapos B."/>
            <person name="Nelson D.R."/>
            <person name="Li P."/>
            <person name="You F.M."/>
            <person name="Luo M.C."/>
            <person name="Dvorak J."/>
        </authorList>
    </citation>
    <scope>NUCLEOTIDE SEQUENCE [LARGE SCALE GENOMIC DNA]</scope>
    <source>
        <strain evidence="5">cv. AL8/78</strain>
    </source>
</reference>
<dbReference type="Gramene" id="AET1Gv20642600.1">
    <property type="protein sequence ID" value="AET1Gv20642600.1"/>
    <property type="gene ID" value="AET1Gv20642600"/>
</dbReference>
<comment type="subunit">
    <text evidence="2 4">Homodimer.</text>
</comment>
<dbReference type="GeneID" id="109765098"/>
<dbReference type="PANTHER" id="PTHR21495">
    <property type="entry name" value="NUCLEOPORIN-RELATED"/>
    <property type="match status" value="1"/>
</dbReference>
<dbReference type="EnsemblPlants" id="AET1Gv20642600.1">
    <property type="protein sequence ID" value="AET1Gv20642600.1"/>
    <property type="gene ID" value="AET1Gv20642600"/>
</dbReference>
<reference evidence="6" key="1">
    <citation type="journal article" date="2014" name="Science">
        <title>Ancient hybridizations among the ancestral genomes of bread wheat.</title>
        <authorList>
            <consortium name="International Wheat Genome Sequencing Consortium,"/>
            <person name="Marcussen T."/>
            <person name="Sandve S.R."/>
            <person name="Heier L."/>
            <person name="Spannagl M."/>
            <person name="Pfeifer M."/>
            <person name="Jakobsen K.S."/>
            <person name="Wulff B.B."/>
            <person name="Steuernagel B."/>
            <person name="Mayer K.F."/>
            <person name="Olsen O.A."/>
        </authorList>
    </citation>
    <scope>NUCLEOTIDE SEQUENCE [LARGE SCALE GENOMIC DNA]</scope>
    <source>
        <strain evidence="6">cv. AL8/78</strain>
    </source>
</reference>
<evidence type="ECO:0000256" key="2">
    <source>
        <dbReference type="ARBA" id="ARBA00011738"/>
    </source>
</evidence>
<proteinExistence type="inferred from homology"/>
<organism evidence="5 6">
    <name type="scientific">Aegilops tauschii subsp. strangulata</name>
    <name type="common">Goatgrass</name>
    <dbReference type="NCBI Taxonomy" id="200361"/>
    <lineage>
        <taxon>Eukaryota</taxon>
        <taxon>Viridiplantae</taxon>
        <taxon>Streptophyta</taxon>
        <taxon>Embryophyta</taxon>
        <taxon>Tracheophyta</taxon>
        <taxon>Spermatophyta</taxon>
        <taxon>Magnoliopsida</taxon>
        <taxon>Liliopsida</taxon>
        <taxon>Poales</taxon>
        <taxon>Poaceae</taxon>
        <taxon>BOP clade</taxon>
        <taxon>Pooideae</taxon>
        <taxon>Triticodae</taxon>
        <taxon>Triticeae</taxon>
        <taxon>Triticinae</taxon>
        <taxon>Aegilops</taxon>
    </lineage>
</organism>
<keyword evidence="3 4" id="KW-0964">Secreted</keyword>